<accession>A0A0C1V9V3</accession>
<sequence>MKSHWLSWALLILGYATYGQLLHNTEASSLIWWIALAFIVIKASVLTLLWRPVRDFVLKGFKTDVGYSIMVLALASFAVLAVTQFRTFSYMVVLIAAALLVKVDCLVDGMGDRLSFFTLISLSLIGLGISWLPFLIFHGAEIAASMASL</sequence>
<reference evidence="1" key="2">
    <citation type="journal article" date="2015" name="Genome Announc.">
        <title>Draft Genome Sequence of Filamentous Marine Cyanobacterium Lyngbya confervoides Strain BDU141951.</title>
        <authorList>
            <person name="Chandrababunaidu M.M."/>
            <person name="Sen D."/>
            <person name="Tripathy S."/>
        </authorList>
    </citation>
    <scope>NUCLEOTIDE SEQUENCE</scope>
    <source>
        <strain evidence="1">BDU141951</strain>
    </source>
</reference>
<evidence type="ECO:0000313" key="1">
    <source>
        <dbReference type="EMBL" id="NEV69434.1"/>
    </source>
</evidence>
<protein>
    <submittedName>
        <fullName evidence="1">Uncharacterized protein</fullName>
    </submittedName>
</protein>
<organism evidence="1">
    <name type="scientific">Lyngbya confervoides BDU141951</name>
    <dbReference type="NCBI Taxonomy" id="1574623"/>
    <lineage>
        <taxon>Bacteria</taxon>
        <taxon>Bacillati</taxon>
        <taxon>Cyanobacteriota</taxon>
        <taxon>Cyanophyceae</taxon>
        <taxon>Oscillatoriophycideae</taxon>
        <taxon>Oscillatoriales</taxon>
        <taxon>Microcoleaceae</taxon>
        <taxon>Lyngbya</taxon>
    </lineage>
</organism>
<dbReference type="EMBL" id="JTHE02000003">
    <property type="protein sequence ID" value="NEV69434.1"/>
    <property type="molecule type" value="Genomic_DNA"/>
</dbReference>
<gene>
    <name evidence="1" type="ORF">QQ91_020260</name>
</gene>
<reference evidence="1" key="3">
    <citation type="submission" date="2020-02" db="EMBL/GenBank/DDBJ databases">
        <authorList>
            <person name="Sarangi A.N."/>
            <person name="Ghosh S."/>
            <person name="Mukherjee M."/>
            <person name="Tripathy S."/>
        </authorList>
    </citation>
    <scope>NUCLEOTIDE SEQUENCE</scope>
    <source>
        <strain evidence="1">BDU141951</strain>
    </source>
</reference>
<proteinExistence type="predicted"/>
<comment type="caution">
    <text evidence="1">The sequence shown here is derived from an EMBL/GenBank/DDBJ whole genome shotgun (WGS) entry which is preliminary data.</text>
</comment>
<name>A0A0C1V9V3_9CYAN</name>
<dbReference type="AlphaFoldDB" id="A0A0C1V9V3"/>
<reference evidence="1" key="1">
    <citation type="submission" date="2014-11" db="EMBL/GenBank/DDBJ databases">
        <authorList>
            <person name="Malar M.C."/>
            <person name="Sen D."/>
            <person name="Tripathy S."/>
        </authorList>
    </citation>
    <scope>NUCLEOTIDE SEQUENCE</scope>
    <source>
        <strain evidence="1">BDU141951</strain>
    </source>
</reference>